<keyword evidence="1" id="KW-0805">Transcription regulation</keyword>
<evidence type="ECO:0000259" key="5">
    <source>
        <dbReference type="PROSITE" id="PS50043"/>
    </source>
</evidence>
<proteinExistence type="predicted"/>
<dbReference type="Gene3D" id="1.10.10.10">
    <property type="entry name" value="Winged helix-like DNA-binding domain superfamily/Winged helix DNA-binding domain"/>
    <property type="match status" value="1"/>
</dbReference>
<dbReference type="PANTHER" id="PTHR44688">
    <property type="entry name" value="DNA-BINDING TRANSCRIPTIONAL ACTIVATOR DEVR_DOSR"/>
    <property type="match status" value="1"/>
</dbReference>
<dbReference type="Pfam" id="PF00196">
    <property type="entry name" value="GerE"/>
    <property type="match status" value="1"/>
</dbReference>
<reference evidence="6" key="1">
    <citation type="submission" date="2022-01" db="EMBL/GenBank/DDBJ databases">
        <authorList>
            <person name="Jo J.-H."/>
            <person name="Im W.-T."/>
        </authorList>
    </citation>
    <scope>NUCLEOTIDE SEQUENCE</scope>
    <source>
        <strain evidence="6">XY25</strain>
    </source>
</reference>
<dbReference type="PROSITE" id="PS50043">
    <property type="entry name" value="HTH_LUXR_2"/>
    <property type="match status" value="1"/>
</dbReference>
<gene>
    <name evidence="6" type="ORF">LZ012_19290</name>
</gene>
<name>A0ABS9K7T1_9RHOO</name>
<keyword evidence="7" id="KW-1185">Reference proteome</keyword>
<dbReference type="RefSeq" id="WP_275712606.1">
    <property type="nucleotide sequence ID" value="NZ_JAKLTN010000009.1"/>
</dbReference>
<evidence type="ECO:0000256" key="2">
    <source>
        <dbReference type="ARBA" id="ARBA00023125"/>
    </source>
</evidence>
<evidence type="ECO:0000313" key="7">
    <source>
        <dbReference type="Proteomes" id="UP001165384"/>
    </source>
</evidence>
<dbReference type="Proteomes" id="UP001165384">
    <property type="component" value="Unassembled WGS sequence"/>
</dbReference>
<dbReference type="EMBL" id="JAKLTN010000009">
    <property type="protein sequence ID" value="MCG2579140.1"/>
    <property type="molecule type" value="Genomic_DNA"/>
</dbReference>
<dbReference type="SMART" id="SM00421">
    <property type="entry name" value="HTH_LUXR"/>
    <property type="match status" value="1"/>
</dbReference>
<evidence type="ECO:0000256" key="4">
    <source>
        <dbReference type="SAM" id="Phobius"/>
    </source>
</evidence>
<sequence length="245" mass="27051">MNNEKTTNDPAVSEKLLSRFAHAFGSSAGTLLASTGWVTYVVGPELRIKHFLARDTEGAEQDDYEQHFADLDPLAPLHCLAQGRWVVGLRQMLSRRSAEHAEYQSGFLDRHGIVDALEIFLKSDADLILGCSLLRHGDASRFSRRDLAKAEALKTLGDFALSQTFPQRQASVKIIGERFPALTAREAMLVQLVVAGLSNKQLCRELDISLPTVKTHLLSVFRKMNVASRTELAAKVLGYQGSESD</sequence>
<evidence type="ECO:0000313" key="6">
    <source>
        <dbReference type="EMBL" id="MCG2579140.1"/>
    </source>
</evidence>
<dbReference type="InterPro" id="IPR036388">
    <property type="entry name" value="WH-like_DNA-bd_sf"/>
</dbReference>
<evidence type="ECO:0000256" key="3">
    <source>
        <dbReference type="ARBA" id="ARBA00023163"/>
    </source>
</evidence>
<dbReference type="InterPro" id="IPR000792">
    <property type="entry name" value="Tscrpt_reg_LuxR_C"/>
</dbReference>
<feature type="domain" description="HTH luxR-type" evidence="5">
    <location>
        <begin position="175"/>
        <end position="240"/>
    </location>
</feature>
<keyword evidence="4" id="KW-0812">Transmembrane</keyword>
<keyword evidence="4" id="KW-0472">Membrane</keyword>
<comment type="caution">
    <text evidence="6">The sequence shown here is derived from an EMBL/GenBank/DDBJ whole genome shotgun (WGS) entry which is preliminary data.</text>
</comment>
<keyword evidence="2" id="KW-0238">DNA-binding</keyword>
<dbReference type="InterPro" id="IPR016032">
    <property type="entry name" value="Sig_transdc_resp-reg_C-effctor"/>
</dbReference>
<protein>
    <submittedName>
        <fullName evidence="6">LuxR C-terminal-related transcriptional regulator</fullName>
    </submittedName>
</protein>
<dbReference type="PRINTS" id="PR00038">
    <property type="entry name" value="HTHLUXR"/>
</dbReference>
<dbReference type="PANTHER" id="PTHR44688:SF16">
    <property type="entry name" value="DNA-BINDING TRANSCRIPTIONAL ACTIVATOR DEVR_DOSR"/>
    <property type="match status" value="1"/>
</dbReference>
<accession>A0ABS9K7T1</accession>
<evidence type="ECO:0000256" key="1">
    <source>
        <dbReference type="ARBA" id="ARBA00023015"/>
    </source>
</evidence>
<organism evidence="6 7">
    <name type="scientific">Dechloromonas hankyongensis</name>
    <dbReference type="NCBI Taxonomy" id="2908002"/>
    <lineage>
        <taxon>Bacteria</taxon>
        <taxon>Pseudomonadati</taxon>
        <taxon>Pseudomonadota</taxon>
        <taxon>Betaproteobacteria</taxon>
        <taxon>Rhodocyclales</taxon>
        <taxon>Azonexaceae</taxon>
        <taxon>Dechloromonas</taxon>
    </lineage>
</organism>
<dbReference type="CDD" id="cd06170">
    <property type="entry name" value="LuxR_C_like"/>
    <property type="match status" value="1"/>
</dbReference>
<keyword evidence="3" id="KW-0804">Transcription</keyword>
<dbReference type="SUPFAM" id="SSF46894">
    <property type="entry name" value="C-terminal effector domain of the bipartite response regulators"/>
    <property type="match status" value="1"/>
</dbReference>
<keyword evidence="4" id="KW-1133">Transmembrane helix</keyword>
<feature type="transmembrane region" description="Helical" evidence="4">
    <location>
        <begin position="20"/>
        <end position="42"/>
    </location>
</feature>